<dbReference type="CDD" id="cd05195">
    <property type="entry name" value="enoyl_red"/>
    <property type="match status" value="1"/>
</dbReference>
<proteinExistence type="predicted"/>
<feature type="domain" description="Carrier" evidence="9">
    <location>
        <begin position="2201"/>
        <end position="2276"/>
    </location>
</feature>
<dbReference type="InterPro" id="IPR009081">
    <property type="entry name" value="PP-bd_ACP"/>
</dbReference>
<dbReference type="PROSITE" id="PS00012">
    <property type="entry name" value="PHOSPHOPANTETHEINE"/>
    <property type="match status" value="1"/>
</dbReference>
<dbReference type="InterPro" id="IPR049552">
    <property type="entry name" value="PKS_DH_N"/>
</dbReference>
<evidence type="ECO:0000256" key="2">
    <source>
        <dbReference type="ARBA" id="ARBA00022553"/>
    </source>
</evidence>
<keyword evidence="13" id="KW-1185">Reference proteome</keyword>
<comment type="caution">
    <text evidence="8">Lacks conserved residue(s) required for the propagation of feature annotation.</text>
</comment>
<dbReference type="GO" id="GO:1901336">
    <property type="term" value="P:lactone biosynthetic process"/>
    <property type="evidence" value="ECO:0007669"/>
    <property type="project" value="UniProtKB-ARBA"/>
</dbReference>
<dbReference type="Pfam" id="PF00109">
    <property type="entry name" value="ketoacyl-synt"/>
    <property type="match status" value="1"/>
</dbReference>
<dbReference type="GO" id="GO:0006633">
    <property type="term" value="P:fatty acid biosynthetic process"/>
    <property type="evidence" value="ECO:0007669"/>
    <property type="project" value="TreeGrafter"/>
</dbReference>
<dbReference type="Gene3D" id="3.40.50.720">
    <property type="entry name" value="NAD(P)-binding Rossmann-like Domain"/>
    <property type="match status" value="1"/>
</dbReference>
<keyword evidence="2" id="KW-0597">Phosphoprotein</keyword>
<dbReference type="SMART" id="SM00826">
    <property type="entry name" value="PKS_DH"/>
    <property type="match status" value="1"/>
</dbReference>
<evidence type="ECO:0000256" key="1">
    <source>
        <dbReference type="ARBA" id="ARBA00022450"/>
    </source>
</evidence>
<dbReference type="Gene3D" id="3.90.180.10">
    <property type="entry name" value="Medium-chain alcohol dehydrogenases, catalytic domain"/>
    <property type="match status" value="1"/>
</dbReference>
<dbReference type="CDD" id="cd00833">
    <property type="entry name" value="PKS"/>
    <property type="match status" value="1"/>
</dbReference>
<dbReference type="PROSITE" id="PS50075">
    <property type="entry name" value="CARRIER"/>
    <property type="match status" value="1"/>
</dbReference>
<dbReference type="InterPro" id="IPR014043">
    <property type="entry name" value="Acyl_transferase_dom"/>
</dbReference>
<organism evidence="12 13">
    <name type="scientific">Penicillium atrosanguineum</name>
    <dbReference type="NCBI Taxonomy" id="1132637"/>
    <lineage>
        <taxon>Eukaryota</taxon>
        <taxon>Fungi</taxon>
        <taxon>Dikarya</taxon>
        <taxon>Ascomycota</taxon>
        <taxon>Pezizomycotina</taxon>
        <taxon>Eurotiomycetes</taxon>
        <taxon>Eurotiomycetidae</taxon>
        <taxon>Eurotiales</taxon>
        <taxon>Aspergillaceae</taxon>
        <taxon>Penicillium</taxon>
    </lineage>
</organism>
<evidence type="ECO:0000313" key="13">
    <source>
        <dbReference type="Proteomes" id="UP001147746"/>
    </source>
</evidence>
<dbReference type="SMART" id="SM00822">
    <property type="entry name" value="PKS_KR"/>
    <property type="match status" value="1"/>
</dbReference>
<keyword evidence="1" id="KW-0596">Phosphopantetheine</keyword>
<evidence type="ECO:0000259" key="11">
    <source>
        <dbReference type="PROSITE" id="PS52019"/>
    </source>
</evidence>
<evidence type="ECO:0000313" key="12">
    <source>
        <dbReference type="EMBL" id="KAJ5331132.1"/>
    </source>
</evidence>
<dbReference type="SUPFAM" id="SSF55048">
    <property type="entry name" value="Probable ACP-binding domain of malonyl-CoA ACP transacylase"/>
    <property type="match status" value="1"/>
</dbReference>
<dbReference type="InterPro" id="IPR014031">
    <property type="entry name" value="Ketoacyl_synth_C"/>
</dbReference>
<dbReference type="InterPro" id="IPR016036">
    <property type="entry name" value="Malonyl_transacylase_ACP-bd"/>
</dbReference>
<dbReference type="PROSITE" id="PS52019">
    <property type="entry name" value="PKS_MFAS_DH"/>
    <property type="match status" value="1"/>
</dbReference>
<dbReference type="PANTHER" id="PTHR43775:SF22">
    <property type="entry name" value="SYNTHASE, PUTATIVE (JCVI)-RELATED"/>
    <property type="match status" value="1"/>
</dbReference>
<evidence type="ECO:0000256" key="8">
    <source>
        <dbReference type="PROSITE-ProRule" id="PRU01363"/>
    </source>
</evidence>
<dbReference type="InterPro" id="IPR013149">
    <property type="entry name" value="ADH-like_C"/>
</dbReference>
<dbReference type="SMART" id="SM00829">
    <property type="entry name" value="PKS_ER"/>
    <property type="match status" value="1"/>
</dbReference>
<dbReference type="GO" id="GO:0004312">
    <property type="term" value="F:fatty acid synthase activity"/>
    <property type="evidence" value="ECO:0007669"/>
    <property type="project" value="TreeGrafter"/>
</dbReference>
<dbReference type="Gene3D" id="3.40.366.10">
    <property type="entry name" value="Malonyl-Coenzyme A Acyl Carrier Protein, domain 2"/>
    <property type="match status" value="1"/>
</dbReference>
<keyword evidence="5" id="KW-0521">NADP</keyword>
<dbReference type="InterPro" id="IPR049551">
    <property type="entry name" value="PKS_DH_C"/>
</dbReference>
<dbReference type="Pfam" id="PF00698">
    <property type="entry name" value="Acyl_transf_1"/>
    <property type="match status" value="1"/>
</dbReference>
<dbReference type="InterPro" id="IPR013968">
    <property type="entry name" value="PKS_KR"/>
</dbReference>
<dbReference type="SMART" id="SM00825">
    <property type="entry name" value="PKS_KS"/>
    <property type="match status" value="1"/>
</dbReference>
<feature type="domain" description="PKS/mFAS DH" evidence="11">
    <location>
        <begin position="890"/>
        <end position="1196"/>
    </location>
</feature>
<evidence type="ECO:0000259" key="9">
    <source>
        <dbReference type="PROSITE" id="PS50075"/>
    </source>
</evidence>
<dbReference type="Pfam" id="PF02801">
    <property type="entry name" value="Ketoacyl-synt_C"/>
    <property type="match status" value="1"/>
</dbReference>
<dbReference type="InterPro" id="IPR016039">
    <property type="entry name" value="Thiolase-like"/>
</dbReference>
<dbReference type="InterPro" id="IPR020843">
    <property type="entry name" value="ER"/>
</dbReference>
<dbReference type="Pfam" id="PF21089">
    <property type="entry name" value="PKS_DH_N"/>
    <property type="match status" value="1"/>
</dbReference>
<dbReference type="InterPro" id="IPR049900">
    <property type="entry name" value="PKS_mFAS_DH"/>
</dbReference>
<dbReference type="InterPro" id="IPR020807">
    <property type="entry name" value="PKS_DH"/>
</dbReference>
<dbReference type="InterPro" id="IPR050091">
    <property type="entry name" value="PKS_NRPS_Biosynth_Enz"/>
</dbReference>
<dbReference type="GO" id="GO:0008168">
    <property type="term" value="F:methyltransferase activity"/>
    <property type="evidence" value="ECO:0007669"/>
    <property type="project" value="UniProtKB-KW"/>
</dbReference>
<keyword evidence="7" id="KW-0012">Acyltransferase</keyword>
<dbReference type="GO" id="GO:0032259">
    <property type="term" value="P:methylation"/>
    <property type="evidence" value="ECO:0007669"/>
    <property type="project" value="UniProtKB-KW"/>
</dbReference>
<dbReference type="GO" id="GO:0016491">
    <property type="term" value="F:oxidoreductase activity"/>
    <property type="evidence" value="ECO:0007669"/>
    <property type="project" value="InterPro"/>
</dbReference>
<dbReference type="Pfam" id="PF08659">
    <property type="entry name" value="KR"/>
    <property type="match status" value="1"/>
</dbReference>
<accession>A0A9W9QHM9</accession>
<evidence type="ECO:0000259" key="10">
    <source>
        <dbReference type="PROSITE" id="PS52004"/>
    </source>
</evidence>
<dbReference type="InterPro" id="IPR014030">
    <property type="entry name" value="Ketoacyl_synth_N"/>
</dbReference>
<dbReference type="InterPro" id="IPR006162">
    <property type="entry name" value="Ppantetheine_attach_site"/>
</dbReference>
<keyword evidence="3" id="KW-0489">Methyltransferase</keyword>
<keyword evidence="6" id="KW-0511">Multifunctional enzyme</keyword>
<dbReference type="GO" id="GO:0030639">
    <property type="term" value="P:polyketide biosynthetic process"/>
    <property type="evidence" value="ECO:0007669"/>
    <property type="project" value="UniProtKB-ARBA"/>
</dbReference>
<dbReference type="EMBL" id="JAPZBO010000001">
    <property type="protein sequence ID" value="KAJ5331132.1"/>
    <property type="molecule type" value="Genomic_DNA"/>
</dbReference>
<dbReference type="Pfam" id="PF14765">
    <property type="entry name" value="PS-DH"/>
    <property type="match status" value="1"/>
</dbReference>
<dbReference type="Proteomes" id="UP001147746">
    <property type="component" value="Unassembled WGS sequence"/>
</dbReference>
<dbReference type="SUPFAM" id="SSF52151">
    <property type="entry name" value="FabD/lysophospholipase-like"/>
    <property type="match status" value="1"/>
</dbReference>
<dbReference type="InterPro" id="IPR036291">
    <property type="entry name" value="NAD(P)-bd_dom_sf"/>
</dbReference>
<dbReference type="Gene3D" id="1.10.1200.10">
    <property type="entry name" value="ACP-like"/>
    <property type="match status" value="1"/>
</dbReference>
<evidence type="ECO:0000256" key="4">
    <source>
        <dbReference type="ARBA" id="ARBA00022679"/>
    </source>
</evidence>
<dbReference type="SUPFAM" id="SSF51735">
    <property type="entry name" value="NAD(P)-binding Rossmann-fold domains"/>
    <property type="match status" value="1"/>
</dbReference>
<reference evidence="12" key="1">
    <citation type="submission" date="2022-12" db="EMBL/GenBank/DDBJ databases">
        <authorList>
            <person name="Petersen C."/>
        </authorList>
    </citation>
    <scope>NUCLEOTIDE SEQUENCE</scope>
    <source>
        <strain evidence="12">IBT 21472</strain>
    </source>
</reference>
<dbReference type="InterPro" id="IPR042104">
    <property type="entry name" value="PKS_dehydratase_sf"/>
</dbReference>
<dbReference type="SUPFAM" id="SSF53901">
    <property type="entry name" value="Thiolase-like"/>
    <property type="match status" value="1"/>
</dbReference>
<dbReference type="Gene3D" id="3.40.50.150">
    <property type="entry name" value="Vaccinia Virus protein VP39"/>
    <property type="match status" value="1"/>
</dbReference>
<dbReference type="InterPro" id="IPR036736">
    <property type="entry name" value="ACP-like_sf"/>
</dbReference>
<dbReference type="SMART" id="SM00827">
    <property type="entry name" value="PKS_AT"/>
    <property type="match status" value="1"/>
</dbReference>
<dbReference type="Pfam" id="PF23297">
    <property type="entry name" value="ACP_SdgA_C"/>
    <property type="match status" value="1"/>
</dbReference>
<dbReference type="PROSITE" id="PS52004">
    <property type="entry name" value="KS3_2"/>
    <property type="match status" value="1"/>
</dbReference>
<evidence type="ECO:0000256" key="6">
    <source>
        <dbReference type="ARBA" id="ARBA00023268"/>
    </source>
</evidence>
<dbReference type="PANTHER" id="PTHR43775">
    <property type="entry name" value="FATTY ACID SYNTHASE"/>
    <property type="match status" value="1"/>
</dbReference>
<dbReference type="GO" id="GO:0031177">
    <property type="term" value="F:phosphopantetheine binding"/>
    <property type="evidence" value="ECO:0007669"/>
    <property type="project" value="InterPro"/>
</dbReference>
<evidence type="ECO:0000256" key="3">
    <source>
        <dbReference type="ARBA" id="ARBA00022603"/>
    </source>
</evidence>
<dbReference type="InterPro" id="IPR020841">
    <property type="entry name" value="PKS_Beta-ketoAc_synthase_dom"/>
</dbReference>
<dbReference type="InterPro" id="IPR016035">
    <property type="entry name" value="Acyl_Trfase/lysoPLipase"/>
</dbReference>
<dbReference type="InterPro" id="IPR020806">
    <property type="entry name" value="PKS_PP-bd"/>
</dbReference>
<evidence type="ECO:0000256" key="7">
    <source>
        <dbReference type="ARBA" id="ARBA00023315"/>
    </source>
</evidence>
<keyword evidence="4" id="KW-0808">Transferase</keyword>
<dbReference type="InterPro" id="IPR057326">
    <property type="entry name" value="KR_dom"/>
</dbReference>
<dbReference type="Gene3D" id="3.40.47.10">
    <property type="match status" value="1"/>
</dbReference>
<dbReference type="InterPro" id="IPR029063">
    <property type="entry name" value="SAM-dependent_MTases_sf"/>
</dbReference>
<dbReference type="SUPFAM" id="SSF47336">
    <property type="entry name" value="ACP-like"/>
    <property type="match status" value="1"/>
</dbReference>
<gene>
    <name evidence="12" type="ORF">N7476_000915</name>
</gene>
<dbReference type="InterPro" id="IPR001227">
    <property type="entry name" value="Ac_transferase_dom_sf"/>
</dbReference>
<feature type="region of interest" description="N-terminal hotdog fold" evidence="8">
    <location>
        <begin position="890"/>
        <end position="1024"/>
    </location>
</feature>
<name>A0A9W9QHM9_9EURO</name>
<feature type="region of interest" description="C-terminal hotdog fold" evidence="8">
    <location>
        <begin position="1044"/>
        <end position="1196"/>
    </location>
</feature>
<dbReference type="Pfam" id="PF00107">
    <property type="entry name" value="ADH_zinc_N"/>
    <property type="match status" value="1"/>
</dbReference>
<feature type="domain" description="Ketosynthase family 3 (KS3)" evidence="10">
    <location>
        <begin position="7"/>
        <end position="399"/>
    </location>
</feature>
<dbReference type="Pfam" id="PF16197">
    <property type="entry name" value="KAsynt_C_assoc"/>
    <property type="match status" value="1"/>
</dbReference>
<reference evidence="12" key="2">
    <citation type="journal article" date="2023" name="IMA Fungus">
        <title>Comparative genomic study of the Penicillium genus elucidates a diverse pangenome and 15 lateral gene transfer events.</title>
        <authorList>
            <person name="Petersen C."/>
            <person name="Sorensen T."/>
            <person name="Nielsen M.R."/>
            <person name="Sondergaard T.E."/>
            <person name="Sorensen J.L."/>
            <person name="Fitzpatrick D.A."/>
            <person name="Frisvad J.C."/>
            <person name="Nielsen K.L."/>
        </authorList>
    </citation>
    <scope>NUCLEOTIDE SEQUENCE</scope>
    <source>
        <strain evidence="12">IBT 21472</strain>
    </source>
</reference>
<dbReference type="Gene3D" id="3.10.129.110">
    <property type="entry name" value="Polyketide synthase dehydratase"/>
    <property type="match status" value="1"/>
</dbReference>
<evidence type="ECO:0000256" key="5">
    <source>
        <dbReference type="ARBA" id="ARBA00022857"/>
    </source>
</evidence>
<protein>
    <submittedName>
        <fullName evidence="12">Ketoacyl-synt-domain-containing protein</fullName>
    </submittedName>
</protein>
<dbReference type="InterPro" id="IPR032821">
    <property type="entry name" value="PKS_assoc"/>
</dbReference>
<sequence length="2283" mass="246073">MIASTPIEPIAVVGLSFRLPGGTHDVQGLWELLESGERAWIDIPAERYDGETEYPGVGISNHRGGHFLSGDVYNFDNDFFGLSKSEVAAVDPQLRLLLQLAYEALESGGVSGENILGTATSVYTAVSTTEYDRHLNKDIVEFPAAHTSGVKPSNCISQFLRLHGPSLTLDSKDSDGLVALHLACQSLRNEDSEMALVAASNLHLLTSTGESYPFDERGDGYGRGEAAVALVLKRLDAAVRDGNPVRTIIRNSGIGQCQTKLARMTYARAGLLPEEVMYVEAHGTGTKAGDHEELNAIAEAFGGSKDRSVPLYVGSTKGSIGHGGSAAGLSSLLKAAVMLDREVIPPVAGFNNPQAGLPLDRISIPTKPVPWPTYPGITPRVSINSIGSDGANAHVILEQGLRNPHTASMSSSPRLFNFSANSLVSLKAKVAAYENWIKDNSENTPLADLSYTLLHRRCDMAYRFSAVTENQESLLRLLDQSHGLPITKSPATEPDVVAVFSGQGSQWAGMGRELLLNQTTASDVFRDSVRISRDILCKLGARWDLEEELLRDKGTSRLNEAELSQPATTALQIALVALLRAYGLKFRGVVGHSSGEIAAAFLAGHLSQERALTIAFHCGFLAAAAKLKGLEQGAMLSVGLGEDDVAKYLDNLANGEAVIACVNSSNSVTISGDLSAIDEIDKRIALADDGTFHRKVVVETAYHSHHMSAVADYYRFRLGTLNAESNTTPDENVVFVSSVTGQVKTAGFDAEYWISNIVSPVRFNDAIQTLSKEGLHPQKHAFFVEVGPHPGLSGPVRQSLSHPDVPKLLFDYHPVLQRKVDSITSALTLAGKLFERGVKVEWDTVSAMTHGADEAAVLYDLPAYSWDHSTQHNQEYRLTQAYRLRNEPYNELLGLPVLDATDSQPRWRHSISRSSLPWLADHAINGVTMFPSAGYISMAIEAVTQLSRRRFPVSPLGTLALHDVEFKRKLFMPDDAQHVELQLSLQQHPGADIAFDFSIAALSDSTGHWHTHATGRIEAEFTEEDSSVRADTLVANPPLLPVDSHIIAHKDLYRDLDSVGNTYGPAFTGISSIKVAPDGSQASSSLTVLDVAAKMSDGLQRPAIIHPSTLESMFQTVFPLQSLRLGPGPIIPELIGELLVATSPFLHAPGSTLEISTRPNFVSDSAIWSISSTYGDKQVLSISGVKFESLAKSPSSLKRNADDDDDTANICFELRLQPDLDYLRADDMAQSLSFADIVGLLASKKDDLTMIGLGAGVDLSEEFIASFESPNNKITSFDFVDTSPGLFDEAATRLESPSIQFRTMFPTSNPSMRGLQTRSYDLVLAASAKWLGQAELLVKPNGFVLLRLNQRESKEYNLQNTVSTSLAEHFAFQDDPSGRLVVLKWPSRVHELPSIHILMHSTFKHAPAWAVGLVRALQFLNVNVSVNRLTSSALEALQHKYALGDNSNDTVLILDDQPEQPILADPVASAAMTTLLAHPSRIVWLSPDVPPSFHQNESLARTAHVENDDLRLTTIHASSLFLASEDNQKRLVDIVIGTINQVSNMNTLHMEREYRVRSNGAVMVPRLHRSERLDYAIADSGSAGAESEAQRIATSERPLVLSPDSTGLFLEDSKIFATHLAADSIEIQSENFAIAELDSCTKMGSYAGLVTSVGFNVISLAPGDHVIALAPVVGTTRLRLPVTLAGRLPMKVSAPSATAMLLEAMTASYAIREVGRMVPSQGTVLIHGACTAVGRAAVGIARSIGIRVVATAASSTEARVLKEQLGINPSDVLVIRPSFHRRLPRDVFPGGLDAVIHAAGNATPAEEALAHIKPFGSVVVIGRSSPSISSNLPPNVALHFVDIEGIVAGRPDLTATLISQATAAFQHIPMDGLDLAIRDVDEAADALGLLKDGTASKVVLQIRSDSTVPVLLPPKYDPWSNQDATYLIAGNLGSLEQHITMKMVRRGAMHVAVVSSGLVDPNDKKSLQAKLQAIRPGACLYILQGDISSESSLEDISSTLAGHGAPIVRGIIQTAAAEIVYHEGEINGKPALYRVFESPKLAFFLSVSSVNNLLGNSIDANSTGVSPWQDSLAHQEHPHSSSQTHFMTVNLDWTEDALLAEDDDTQYDHQRVGLKPVKLEHLTRFLDYILGATVEPNGAGISQAVIGFDAESLAGATAGNGPIHSALFREARRGINEATVGDDDSAEEQSFEQVIADGSAEIVAQFILRAITRKISQLLSVDVGTVDEILALGLDSLVAVELRNWILQRFEATLQSSDMLVNQTPRALAEKVVAQSSLVKALG</sequence>
<comment type="caution">
    <text evidence="12">The sequence shown here is derived from an EMBL/GenBank/DDBJ whole genome shotgun (WGS) entry which is preliminary data.</text>
</comment>
<dbReference type="SMART" id="SM00823">
    <property type="entry name" value="PKS_PP"/>
    <property type="match status" value="1"/>
</dbReference>